<dbReference type="AlphaFoldDB" id="A0A4Q0SZH3"/>
<proteinExistence type="predicted"/>
<reference evidence="2 3" key="1">
    <citation type="submission" date="2018-11" db="EMBL/GenBank/DDBJ databases">
        <authorList>
            <person name="Mardanov A.V."/>
            <person name="Ravin N.V."/>
            <person name="Dedysh S.N."/>
        </authorList>
    </citation>
    <scope>NUCLEOTIDE SEQUENCE [LARGE SCALE GENOMIC DNA]</scope>
    <source>
        <strain evidence="2 3">AF10</strain>
    </source>
</reference>
<keyword evidence="1" id="KW-0175">Coiled coil</keyword>
<gene>
    <name evidence="2" type="ORF">GRAN_4534</name>
</gene>
<evidence type="ECO:0000256" key="1">
    <source>
        <dbReference type="SAM" id="Coils"/>
    </source>
</evidence>
<protein>
    <submittedName>
        <fullName evidence="2">Uncharacterized protein</fullName>
    </submittedName>
</protein>
<feature type="coiled-coil region" evidence="1">
    <location>
        <begin position="102"/>
        <end position="129"/>
    </location>
</feature>
<dbReference type="RefSeq" id="WP_128915061.1">
    <property type="nucleotide sequence ID" value="NZ_RDSM01000003.1"/>
</dbReference>
<dbReference type="Proteomes" id="UP000289437">
    <property type="component" value="Unassembled WGS sequence"/>
</dbReference>
<dbReference type="OrthoDB" id="9131468at2"/>
<dbReference type="EMBL" id="RDSM01000003">
    <property type="protein sequence ID" value="RXH55430.1"/>
    <property type="molecule type" value="Genomic_DNA"/>
</dbReference>
<keyword evidence="3" id="KW-1185">Reference proteome</keyword>
<name>A0A4Q0SZH3_9BACT</name>
<evidence type="ECO:0000313" key="2">
    <source>
        <dbReference type="EMBL" id="RXH55430.1"/>
    </source>
</evidence>
<organism evidence="2 3">
    <name type="scientific">Granulicella sibirica</name>
    <dbReference type="NCBI Taxonomy" id="2479048"/>
    <lineage>
        <taxon>Bacteria</taxon>
        <taxon>Pseudomonadati</taxon>
        <taxon>Acidobacteriota</taxon>
        <taxon>Terriglobia</taxon>
        <taxon>Terriglobales</taxon>
        <taxon>Acidobacteriaceae</taxon>
        <taxon>Granulicella</taxon>
    </lineage>
</organism>
<accession>A0A4Q0SZH3</accession>
<evidence type="ECO:0000313" key="3">
    <source>
        <dbReference type="Proteomes" id="UP000289437"/>
    </source>
</evidence>
<comment type="caution">
    <text evidence="2">The sequence shown here is derived from an EMBL/GenBank/DDBJ whole genome shotgun (WGS) entry which is preliminary data.</text>
</comment>
<sequence>MNTETSRKKDLELTLIASPEDLSHDDEDYQKDLRAFDDDLRAHGLSPSSRVLLIESAGNDIAPHLGVFAVNLKEALPVIGSVLTGWFAGRFGRKIRVKVGDIEVEANTVAEAEKLIAAAEKLREKNAARP</sequence>
<reference evidence="3" key="2">
    <citation type="submission" date="2019-02" db="EMBL/GenBank/DDBJ databases">
        <title>Granulicella sibirica sp. nov., a psychrotolerant acidobacterium isolated from an organic soil layer in forested tundra, West Siberia.</title>
        <authorList>
            <person name="Oshkin I.Y."/>
            <person name="Kulichevskaya I.S."/>
            <person name="Rijpstra W.I.C."/>
            <person name="Sinninghe Damste J.S."/>
            <person name="Rakitin A.L."/>
            <person name="Ravin N.V."/>
            <person name="Dedysh S.N."/>
        </authorList>
    </citation>
    <scope>NUCLEOTIDE SEQUENCE [LARGE SCALE GENOMIC DNA]</scope>
    <source>
        <strain evidence="3">AF10</strain>
    </source>
</reference>